<dbReference type="Proteomes" id="UP000001646">
    <property type="component" value="Unplaced"/>
</dbReference>
<dbReference type="CDD" id="cd00882">
    <property type="entry name" value="Ras_like_GTPase"/>
    <property type="match status" value="2"/>
</dbReference>
<dbReference type="InParanoid" id="A0A803TXQ7"/>
<dbReference type="PANTHER" id="PTHR14241">
    <property type="entry name" value="INTERFERON-INDUCED PROTEIN 44"/>
    <property type="match status" value="1"/>
</dbReference>
<dbReference type="SUPFAM" id="SSF52540">
    <property type="entry name" value="P-loop containing nucleoside triphosphate hydrolases"/>
    <property type="match status" value="3"/>
</dbReference>
<reference evidence="2" key="2">
    <citation type="submission" date="2025-08" db="UniProtKB">
        <authorList>
            <consortium name="Ensembl"/>
        </authorList>
    </citation>
    <scope>IDENTIFICATION</scope>
</reference>
<dbReference type="GO" id="GO:0006955">
    <property type="term" value="P:immune response"/>
    <property type="evidence" value="ECO:0000318"/>
    <property type="project" value="GO_Central"/>
</dbReference>
<dbReference type="Bgee" id="ENSACAG00000006542">
    <property type="expression patterns" value="Expressed in lung and 9 other cell types or tissues"/>
</dbReference>
<dbReference type="InterPro" id="IPR027417">
    <property type="entry name" value="P-loop_NTPase"/>
</dbReference>
<dbReference type="GeneTree" id="ENSGT00940000163581"/>
<dbReference type="Pfam" id="PF01926">
    <property type="entry name" value="MMR_HSR1"/>
    <property type="match status" value="2"/>
</dbReference>
<dbReference type="Gene3D" id="3.40.50.300">
    <property type="entry name" value="P-loop containing nucleotide triphosphate hydrolases"/>
    <property type="match status" value="3"/>
</dbReference>
<evidence type="ECO:0000313" key="3">
    <source>
        <dbReference type="Proteomes" id="UP000001646"/>
    </source>
</evidence>
<accession>A0A803TXQ7</accession>
<protein>
    <recommendedName>
        <fullName evidence="1">G domain-containing protein</fullName>
    </recommendedName>
</protein>
<dbReference type="GO" id="GO:0005525">
    <property type="term" value="F:GTP binding"/>
    <property type="evidence" value="ECO:0007669"/>
    <property type="project" value="InterPro"/>
</dbReference>
<sequence>MGGLFSKPEPAPTQKKEINVNEMMAQPWRNVTWTTEERNKLMSEIAAYHPRLNTVPQFRVLFVGPIQAGKSSFFNSVKSVFRGHVTSQAIAGTDLKSVTTQYKTYQVKNEKDGSTLPIIFCDTMGLEEKQGLDIDDVPIIIKGHIPENYQFNPAGAIQSTSPGYIKDPSFKDQIHCFVFIIEAPKIEILPDNMLEKLKTIRRNTNKLGLPQLVILTKVDEVCPSLGKNVSDVYRSKEVEKKAMGDIFSTPQPQSTQTKKTDVNEMMEQPWRDVTWKTVERKKLMCEIAAYHPRSNSVPQFRVLFMGPVGAGKSSFFNSVKSVIRGYVTTQAPVAGTCSSSRTVQYKTYQIKNEKDGKTLPIIFCDTMGLEEREGAGLHIDDVPNIIKGHVPDKYQLNPAGAMQPTSPGYIKDPSFKDEIHCFVFILEAPKIEILSDKMFGKLKTIIQRTNMFDIPQLVILTKVDEVCPSLEKNISNVYRSKVVETKMQFTAERLGIPLCNIVPVKNYCSELELKENVDILILLALRQILRLADSYLDNFLLDETAVALGDLSSEATQMKKTDANEMMEQPWRDVTWKTEERKKLMSEIEAYHPCLNSVPQFRVLFLGPVGAGKSSFFNSVKSVFQGYVTTQAIVGGISGTSMTMKYNTYQVKNKESGKTLPIIFCDTMGLEEKQGAGLDIDDVPNIIKGYVPDKYQFNPAGAMQSTSLGYIKDPSFKDQIHCFVFILEAPKIEILSDKMLEKLKTIIRRTNMFDLPQLVILTKVDEICPSLGKNISNVYRSKVVEAKMQLTAERLGIPLCNIVPVKNYSVELELKDDVDILILMAVRQMLRLAESYLDNYSSDTDSTVDYYSEY</sequence>
<evidence type="ECO:0000313" key="2">
    <source>
        <dbReference type="Ensembl" id="ENSACAP00000039997.1"/>
    </source>
</evidence>
<dbReference type="InterPro" id="IPR006073">
    <property type="entry name" value="GTP-bd"/>
</dbReference>
<dbReference type="Ensembl" id="ENSACAT00000049008.1">
    <property type="protein sequence ID" value="ENSACAP00000039997.1"/>
    <property type="gene ID" value="ENSACAG00000006542.3"/>
</dbReference>
<feature type="domain" description="G" evidence="1">
    <location>
        <begin position="59"/>
        <end position="129"/>
    </location>
</feature>
<name>A0A803TXQ7_ANOCA</name>
<dbReference type="AlphaFoldDB" id="A0A803TXQ7"/>
<reference evidence="2" key="1">
    <citation type="submission" date="2009-12" db="EMBL/GenBank/DDBJ databases">
        <title>The Genome Sequence of Anolis carolinensis (Green Anole Lizard).</title>
        <authorList>
            <consortium name="The Genome Sequencing Platform"/>
            <person name="Di Palma F."/>
            <person name="Alfoldi J."/>
            <person name="Heiman D."/>
            <person name="Young S."/>
            <person name="Grabherr M."/>
            <person name="Johnson J."/>
            <person name="Lander E.S."/>
            <person name="Lindblad-Toh K."/>
        </authorList>
    </citation>
    <scope>NUCLEOTIDE SEQUENCE [LARGE SCALE GENOMIC DNA]</scope>
    <source>
        <strain evidence="2">JBL SC #1</strain>
    </source>
</reference>
<reference evidence="2" key="3">
    <citation type="submission" date="2025-09" db="UniProtKB">
        <authorList>
            <consortium name="Ensembl"/>
        </authorList>
    </citation>
    <scope>IDENTIFICATION</scope>
</reference>
<organism evidence="2 3">
    <name type="scientific">Anolis carolinensis</name>
    <name type="common">Green anole</name>
    <name type="synonym">American chameleon</name>
    <dbReference type="NCBI Taxonomy" id="28377"/>
    <lineage>
        <taxon>Eukaryota</taxon>
        <taxon>Metazoa</taxon>
        <taxon>Chordata</taxon>
        <taxon>Craniata</taxon>
        <taxon>Vertebrata</taxon>
        <taxon>Euteleostomi</taxon>
        <taxon>Lepidosauria</taxon>
        <taxon>Squamata</taxon>
        <taxon>Bifurcata</taxon>
        <taxon>Unidentata</taxon>
        <taxon>Episquamata</taxon>
        <taxon>Toxicofera</taxon>
        <taxon>Iguania</taxon>
        <taxon>Dactyloidae</taxon>
        <taxon>Anolis</taxon>
    </lineage>
</organism>
<dbReference type="PANTHER" id="PTHR14241:SF32">
    <property type="entry name" value="VWFA DOMAIN-CONTAINING PROTEIN-RELATED"/>
    <property type="match status" value="1"/>
</dbReference>
<evidence type="ECO:0000259" key="1">
    <source>
        <dbReference type="Pfam" id="PF01926"/>
    </source>
</evidence>
<keyword evidence="3" id="KW-1185">Reference proteome</keyword>
<feature type="domain" description="G" evidence="1">
    <location>
        <begin position="602"/>
        <end position="675"/>
    </location>
</feature>
<proteinExistence type="predicted"/>